<evidence type="ECO:0000256" key="1">
    <source>
        <dbReference type="SAM" id="MobiDB-lite"/>
    </source>
</evidence>
<gene>
    <name evidence="2" type="ORF">DQ400_01135</name>
</gene>
<comment type="caution">
    <text evidence="2">The sequence shown here is derived from an EMBL/GenBank/DDBJ whole genome shotgun (WGS) entry which is preliminary data.</text>
</comment>
<dbReference type="OrthoDB" id="6170199at2"/>
<feature type="compositionally biased region" description="Basic and acidic residues" evidence="1">
    <location>
        <begin position="48"/>
        <end position="62"/>
    </location>
</feature>
<feature type="region of interest" description="Disordered" evidence="1">
    <location>
        <begin position="15"/>
        <end position="62"/>
    </location>
</feature>
<keyword evidence="3" id="KW-1185">Reference proteome</keyword>
<proteinExistence type="predicted"/>
<dbReference type="Proteomes" id="UP000252204">
    <property type="component" value="Unassembled WGS sequence"/>
</dbReference>
<name>A0A365TVY4_9GAMM</name>
<reference evidence="3" key="1">
    <citation type="submission" date="2018-06" db="EMBL/GenBank/DDBJ databases">
        <title>Whole genome sequencing of four bacterial strains from South Shetland trench revealing bio-synthetic gene clusters.</title>
        <authorList>
            <person name="Abdel-Mageed W.M."/>
            <person name="Lehri B."/>
            <person name="Jarmusch S."/>
            <person name="Miranda K."/>
            <person name="Goodfellow M."/>
            <person name="Jaspars M."/>
            <person name="Karlyshev A.V."/>
        </authorList>
    </citation>
    <scope>NUCLEOTIDE SEQUENCE [LARGE SCALE GENOMIC DNA]</scope>
    <source>
        <strain evidence="3">SST4</strain>
    </source>
</reference>
<sequence length="62" mass="7339">MRKWIMMAAANWLRKPENRQKAKSAWSKFRNRNSGKRPPQQPQATPRHTTERRPGDNGDNRP</sequence>
<accession>A0A365TVY4</accession>
<organism evidence="2 3">
    <name type="scientific">Vreelandella sulfidaeris</name>
    <dbReference type="NCBI Taxonomy" id="115553"/>
    <lineage>
        <taxon>Bacteria</taxon>
        <taxon>Pseudomonadati</taxon>
        <taxon>Pseudomonadota</taxon>
        <taxon>Gammaproteobacteria</taxon>
        <taxon>Oceanospirillales</taxon>
        <taxon>Halomonadaceae</taxon>
        <taxon>Vreelandella</taxon>
    </lineage>
</organism>
<dbReference type="RefSeq" id="WP_113267982.1">
    <property type="nucleotide sequence ID" value="NZ_QNTU01000001.1"/>
</dbReference>
<evidence type="ECO:0000313" key="3">
    <source>
        <dbReference type="Proteomes" id="UP000252204"/>
    </source>
</evidence>
<dbReference type="AlphaFoldDB" id="A0A365TVY4"/>
<evidence type="ECO:0000313" key="2">
    <source>
        <dbReference type="EMBL" id="RBI69328.1"/>
    </source>
</evidence>
<protein>
    <submittedName>
        <fullName evidence="2">Uncharacterized protein</fullName>
    </submittedName>
</protein>
<dbReference type="EMBL" id="QNTU01000001">
    <property type="protein sequence ID" value="RBI69328.1"/>
    <property type="molecule type" value="Genomic_DNA"/>
</dbReference>